<dbReference type="EMBL" id="BOSL01000018">
    <property type="protein sequence ID" value="GIP55362.1"/>
    <property type="molecule type" value="Genomic_DNA"/>
</dbReference>
<dbReference type="PANTHER" id="PTHR43308">
    <property type="entry name" value="OUTER MEMBRANE PROTEIN ALPHA-RELATED"/>
    <property type="match status" value="1"/>
</dbReference>
<comment type="caution">
    <text evidence="3">The sequence shown here is derived from an EMBL/GenBank/DDBJ whole genome shotgun (WGS) entry which is preliminary data.</text>
</comment>
<name>A0ABQ4MI94_9BACL</name>
<sequence length="674" mass="71985">MISAEGSYTLVVSDAAGNATTVSFTIDKTKPVVSGVEDGKLYNTDKTVTFDEGKATLNDASFVSGDTVSHDGDYTLIVTDKAGNVTTIHFAIDQTAPVVTGITNGKSYNTDQTITYIEGTATLNDEPYSSGTTVSEEGSYTLVVTDAAGNETKVSFTIDKTKPVISGISDQGEYKTAVTVTFNEGIATLNDNPFTSGSTISNGGKYTLVVTDEAGNQTSVGFTITIATTNPGGGTGSNGNIGGNGSIGNTSNSGSVKDQSSSKIVVIVNGQVQEQIAEAHVEMRSGKNVTVVSINEKKFEDKLQKEPLGATVVIPIHNTDNGVTELNGRIIKAMEIKAVTLQIQLNQATYTIPAKEINIDKISEALGTGVALEDIELRVTVTLASDADVQLLASGLGEATRIAPAVHFSITAAYNGKEIEVDQFNSFVERLITIPDSVDPKKITTGVVLTKDGKVAHIPTKVETRAGKSVAIINSLTNSVYSVIYNEKTFADITHHWAKASIEDMSARMIFEGVNDKQFMPDQGITRAEFTAILVRALGLHLIDKSVSFRDVNKSNWFYESVSVGSSYDLVEGFENGEFLPNQKITREEATVLLFRAMNLARMDTNITESESAGILGAFKDGSQFHEWSKTAAALNAKFHILTGFNGMALPKQQITRAETAVMIQRLLQQAGLI</sequence>
<dbReference type="Proteomes" id="UP000679992">
    <property type="component" value="Unassembled WGS sequence"/>
</dbReference>
<dbReference type="InterPro" id="IPR051465">
    <property type="entry name" value="Cell_Envelope_Struct_Comp"/>
</dbReference>
<dbReference type="PROSITE" id="PS51272">
    <property type="entry name" value="SLH"/>
    <property type="match status" value="3"/>
</dbReference>
<evidence type="ECO:0000259" key="2">
    <source>
        <dbReference type="PROSITE" id="PS51272"/>
    </source>
</evidence>
<feature type="domain" description="SLH" evidence="2">
    <location>
        <begin position="616"/>
        <end position="674"/>
    </location>
</feature>
<feature type="domain" description="SLH" evidence="2">
    <location>
        <begin position="549"/>
        <end position="608"/>
    </location>
</feature>
<feature type="region of interest" description="Disordered" evidence="1">
    <location>
        <begin position="231"/>
        <end position="257"/>
    </location>
</feature>
<proteinExistence type="predicted"/>
<evidence type="ECO:0000313" key="3">
    <source>
        <dbReference type="EMBL" id="GIP55362.1"/>
    </source>
</evidence>
<gene>
    <name evidence="3" type="ORF">J42TS3_43970</name>
</gene>
<dbReference type="Pfam" id="PF00395">
    <property type="entry name" value="SLH"/>
    <property type="match status" value="2"/>
</dbReference>
<accession>A0ABQ4MI94</accession>
<dbReference type="PANTHER" id="PTHR43308:SF5">
    <property type="entry name" value="S-LAYER PROTEIN _ PEPTIDOGLYCAN ENDO-BETA-N-ACETYLGLUCOSAMINIDASE"/>
    <property type="match status" value="1"/>
</dbReference>
<evidence type="ECO:0000313" key="4">
    <source>
        <dbReference type="Proteomes" id="UP000679992"/>
    </source>
</evidence>
<feature type="compositionally biased region" description="Gly residues" evidence="1">
    <location>
        <begin position="231"/>
        <end position="246"/>
    </location>
</feature>
<reference evidence="3 4" key="1">
    <citation type="submission" date="2021-03" db="EMBL/GenBank/DDBJ databases">
        <title>Antimicrobial resistance genes in bacteria isolated from Japanese honey, and their potential for conferring macrolide and lincosamide resistance in the American foulbrood pathogen Paenibacillus larvae.</title>
        <authorList>
            <person name="Okamoto M."/>
            <person name="Kumagai M."/>
            <person name="Kanamori H."/>
            <person name="Takamatsu D."/>
        </authorList>
    </citation>
    <scope>NUCLEOTIDE SEQUENCE [LARGE SCALE GENOMIC DNA]</scope>
    <source>
        <strain evidence="3 4">J42TS3</strain>
    </source>
</reference>
<keyword evidence="4" id="KW-1185">Reference proteome</keyword>
<feature type="domain" description="SLH" evidence="2">
    <location>
        <begin position="485"/>
        <end position="548"/>
    </location>
</feature>
<protein>
    <recommendedName>
        <fullName evidence="2">SLH domain-containing protein</fullName>
    </recommendedName>
</protein>
<evidence type="ECO:0000256" key="1">
    <source>
        <dbReference type="SAM" id="MobiDB-lite"/>
    </source>
</evidence>
<dbReference type="InterPro" id="IPR001119">
    <property type="entry name" value="SLH_dom"/>
</dbReference>
<organism evidence="3 4">
    <name type="scientific">Paenibacillus vini</name>
    <dbReference type="NCBI Taxonomy" id="1476024"/>
    <lineage>
        <taxon>Bacteria</taxon>
        <taxon>Bacillati</taxon>
        <taxon>Bacillota</taxon>
        <taxon>Bacilli</taxon>
        <taxon>Bacillales</taxon>
        <taxon>Paenibacillaceae</taxon>
        <taxon>Paenibacillus</taxon>
    </lineage>
</organism>